<dbReference type="STRING" id="660518.SAMN05216218_1362"/>
<dbReference type="InterPro" id="IPR013783">
    <property type="entry name" value="Ig-like_fold"/>
</dbReference>
<keyword evidence="1" id="KW-0812">Transmembrane</keyword>
<keyword evidence="1" id="KW-1133">Transmembrane helix</keyword>
<gene>
    <name evidence="2" type="ORF">SAMN05216218_1362</name>
</gene>
<feature type="transmembrane region" description="Helical" evidence="1">
    <location>
        <begin position="529"/>
        <end position="548"/>
    </location>
</feature>
<protein>
    <submittedName>
        <fullName evidence="2">Uncharacterized conserved protein</fullName>
    </submittedName>
</protein>
<dbReference type="RefSeq" id="WP_092695756.1">
    <property type="nucleotide sequence ID" value="NZ_FNBK01000036.1"/>
</dbReference>
<dbReference type="OrthoDB" id="56770at2157"/>
<proteinExistence type="predicted"/>
<keyword evidence="3" id="KW-1185">Reference proteome</keyword>
<dbReference type="EMBL" id="FNBK01000036">
    <property type="protein sequence ID" value="SDG41659.1"/>
    <property type="molecule type" value="Genomic_DNA"/>
</dbReference>
<organism evidence="2 3">
    <name type="scientific">Halorientalis regularis</name>
    <dbReference type="NCBI Taxonomy" id="660518"/>
    <lineage>
        <taxon>Archaea</taxon>
        <taxon>Methanobacteriati</taxon>
        <taxon>Methanobacteriota</taxon>
        <taxon>Stenosarchaea group</taxon>
        <taxon>Halobacteria</taxon>
        <taxon>Halobacteriales</taxon>
        <taxon>Haloarculaceae</taxon>
        <taxon>Halorientalis</taxon>
    </lineage>
</organism>
<dbReference type="Gene3D" id="2.60.40.10">
    <property type="entry name" value="Immunoglobulins"/>
    <property type="match status" value="1"/>
</dbReference>
<evidence type="ECO:0000313" key="2">
    <source>
        <dbReference type="EMBL" id="SDG41659.1"/>
    </source>
</evidence>
<sequence length="551" mass="58241">MSHTSIQSPISSRHATILIAVLVALSTIPLPAAAAENLVTGEPEISISSPDATFEASSSQTLSLSVTNDGEIRNGGEPGYEQEVQTARNMRIEVLEDRIDAPIEVKTGSQIVSRLASGGTVPLQYQLEIGDAKPGTYRIPVKISYEHTRAITYGPYRDTERARSQQDEIKYITITIEDKPQFSIVETDTNAVHAGDNGGFALSIKNTGTREATDTRVTLSTQTSGVYFGKGSSPSQTTSAYLSSLAPNETRRISTQVGASTDVSAGTYPIAVTAEYENVNGIPETSDRLQTGLIIKSERKFTLQGLSTTDFRVDEPEATIQGEIVNPGSGTVRNAVVQMNQKQGISITNGEAAVGDLGPGEAAPVSFTVDIPAAAEPGSQSFSFTVEYENADGDVLTTSTPIRKSLQIGPERDRFEVVGVNTSVAPGGSDTLTVDLRYTGSQPVENANAKLFTSDPLSASDDGAYLGTIEPNETVSATFQVSATGDALNKSYSSSIEVRYDEQDGDTRFSGSLSVGVPVKESSSGGIPFLPAGILAGGIVLVGGFLVYRRR</sequence>
<reference evidence="3" key="1">
    <citation type="submission" date="2016-10" db="EMBL/GenBank/DDBJ databases">
        <authorList>
            <person name="Varghese N."/>
            <person name="Submissions S."/>
        </authorList>
    </citation>
    <scope>NUCLEOTIDE SEQUENCE [LARGE SCALE GENOMIC DNA]</scope>
    <source>
        <strain evidence="3">IBRC-M 10760</strain>
    </source>
</reference>
<keyword evidence="1" id="KW-0472">Membrane</keyword>
<name>A0A1G7U3N4_9EURY</name>
<accession>A0A1G7U3N4</accession>
<dbReference type="AlphaFoldDB" id="A0A1G7U3N4"/>
<dbReference type="Proteomes" id="UP000199076">
    <property type="component" value="Unassembled WGS sequence"/>
</dbReference>
<dbReference type="PANTHER" id="PTHR35902:SF3">
    <property type="entry name" value="NPCBM-ASSOCIATED, NEW3 DOMAIN OF ALPHA-GALACTOSIDASE"/>
    <property type="match status" value="1"/>
</dbReference>
<evidence type="ECO:0000313" key="3">
    <source>
        <dbReference type="Proteomes" id="UP000199076"/>
    </source>
</evidence>
<evidence type="ECO:0000256" key="1">
    <source>
        <dbReference type="SAM" id="Phobius"/>
    </source>
</evidence>
<dbReference type="PANTHER" id="PTHR35902">
    <property type="entry name" value="S-LAYER DOMAIN-LIKE PROTEIN-RELATED"/>
    <property type="match status" value="1"/>
</dbReference>